<keyword evidence="4" id="KW-0378">Hydrolase</keyword>
<name>A0A0V0S7X5_9BILA</name>
<comment type="caution">
    <text evidence="6">The sequence shown here is derived from an EMBL/GenBank/DDBJ whole genome shotgun (WGS) entry which is preliminary data.</text>
</comment>
<evidence type="ECO:0000256" key="5">
    <source>
        <dbReference type="ARBA" id="ARBA00022807"/>
    </source>
</evidence>
<dbReference type="InterPro" id="IPR000816">
    <property type="entry name" value="Peptidase_C15"/>
</dbReference>
<comment type="similarity">
    <text evidence="1">Belongs to the peptidase C15 family.</text>
</comment>
<protein>
    <submittedName>
        <fullName evidence="6">Pyroglutamyl-peptidase 1</fullName>
    </submittedName>
</protein>
<evidence type="ECO:0000313" key="6">
    <source>
        <dbReference type="EMBL" id="KRX22861.1"/>
    </source>
</evidence>
<evidence type="ECO:0000313" key="7">
    <source>
        <dbReference type="Proteomes" id="UP000054630"/>
    </source>
</evidence>
<dbReference type="GO" id="GO:0006508">
    <property type="term" value="P:proteolysis"/>
    <property type="evidence" value="ECO:0007669"/>
    <property type="project" value="UniProtKB-KW"/>
</dbReference>
<accession>A0A0V0S7X5</accession>
<dbReference type="PANTHER" id="PTHR23402">
    <property type="entry name" value="PROTEASE FAMILY C15 PYROGLUTAMYL-PEPTIDASE I-RELATED"/>
    <property type="match status" value="1"/>
</dbReference>
<evidence type="ECO:0000256" key="3">
    <source>
        <dbReference type="ARBA" id="ARBA00022670"/>
    </source>
</evidence>
<sequence length="194" mass="21971">MPKSVIVTGFGSFSCYDENPSWQSVLRLSELKLENVDLQIHCIPVIYKEADKFVDRVWEIADPDLMMHVGVSGLLKESIAIEEQAHNFGYCEKDILGHVPVNNCVAANYSSVLKTEFPVESIVNSLNACYFDSNLKFHVSRDPGRYLCGYIYFKSLIHNTQKTIFVHVPPFSSFVSDETVANALRSIILFSTFY</sequence>
<organism evidence="6 7">
    <name type="scientific">Trichinella nelsoni</name>
    <dbReference type="NCBI Taxonomy" id="6336"/>
    <lineage>
        <taxon>Eukaryota</taxon>
        <taxon>Metazoa</taxon>
        <taxon>Ecdysozoa</taxon>
        <taxon>Nematoda</taxon>
        <taxon>Enoplea</taxon>
        <taxon>Dorylaimia</taxon>
        <taxon>Trichinellida</taxon>
        <taxon>Trichinellidae</taxon>
        <taxon>Trichinella</taxon>
    </lineage>
</organism>
<dbReference type="InterPro" id="IPR016125">
    <property type="entry name" value="Peptidase_C15-like"/>
</dbReference>
<dbReference type="Gene3D" id="3.40.630.20">
    <property type="entry name" value="Peptidase C15, pyroglutamyl peptidase I-like"/>
    <property type="match status" value="1"/>
</dbReference>
<dbReference type="SUPFAM" id="SSF53182">
    <property type="entry name" value="Pyrrolidone carboxyl peptidase (pyroglutamate aminopeptidase)"/>
    <property type="match status" value="1"/>
</dbReference>
<proteinExistence type="inferred from homology"/>
<dbReference type="OrthoDB" id="407146at2759"/>
<dbReference type="GO" id="GO:0016920">
    <property type="term" value="F:pyroglutamyl-peptidase activity"/>
    <property type="evidence" value="ECO:0007669"/>
    <property type="project" value="InterPro"/>
</dbReference>
<dbReference type="Proteomes" id="UP000054630">
    <property type="component" value="Unassembled WGS sequence"/>
</dbReference>
<evidence type="ECO:0000256" key="1">
    <source>
        <dbReference type="ARBA" id="ARBA00006641"/>
    </source>
</evidence>
<gene>
    <name evidence="6" type="primary">Pgpep1</name>
    <name evidence="6" type="ORF">T07_1767</name>
</gene>
<keyword evidence="2" id="KW-0963">Cytoplasm</keyword>
<dbReference type="PROSITE" id="PS51257">
    <property type="entry name" value="PROKAR_LIPOPROTEIN"/>
    <property type="match status" value="1"/>
</dbReference>
<keyword evidence="3" id="KW-0645">Protease</keyword>
<reference evidence="6 7" key="1">
    <citation type="submission" date="2015-01" db="EMBL/GenBank/DDBJ databases">
        <title>Evolution of Trichinella species and genotypes.</title>
        <authorList>
            <person name="Korhonen P.K."/>
            <person name="Edoardo P."/>
            <person name="Giuseppe L.R."/>
            <person name="Gasser R.B."/>
        </authorList>
    </citation>
    <scope>NUCLEOTIDE SEQUENCE [LARGE SCALE GENOMIC DNA]</scope>
    <source>
        <strain evidence="6">ISS37</strain>
    </source>
</reference>
<evidence type="ECO:0000256" key="2">
    <source>
        <dbReference type="ARBA" id="ARBA00022490"/>
    </source>
</evidence>
<dbReference type="PRINTS" id="PR00706">
    <property type="entry name" value="PYROGLUPTASE"/>
</dbReference>
<dbReference type="AlphaFoldDB" id="A0A0V0S7X5"/>
<dbReference type="PIRSF" id="PIRSF015592">
    <property type="entry name" value="Prld-crbxl_pptds"/>
    <property type="match status" value="1"/>
</dbReference>
<dbReference type="Pfam" id="PF01470">
    <property type="entry name" value="Peptidase_C15"/>
    <property type="match status" value="1"/>
</dbReference>
<evidence type="ECO:0000256" key="4">
    <source>
        <dbReference type="ARBA" id="ARBA00022801"/>
    </source>
</evidence>
<dbReference type="EMBL" id="JYDL01000028">
    <property type="protein sequence ID" value="KRX22861.1"/>
    <property type="molecule type" value="Genomic_DNA"/>
</dbReference>
<keyword evidence="5" id="KW-0788">Thiol protease</keyword>
<dbReference type="GO" id="GO:0005829">
    <property type="term" value="C:cytosol"/>
    <property type="evidence" value="ECO:0007669"/>
    <property type="project" value="InterPro"/>
</dbReference>
<dbReference type="InterPro" id="IPR036440">
    <property type="entry name" value="Peptidase_C15-like_sf"/>
</dbReference>
<dbReference type="STRING" id="6336.A0A0V0S7X5"/>
<dbReference type="PANTHER" id="PTHR23402:SF1">
    <property type="entry name" value="PYROGLUTAMYL-PEPTIDASE I"/>
    <property type="match status" value="1"/>
</dbReference>
<keyword evidence="7" id="KW-1185">Reference proteome</keyword>